<dbReference type="KEGG" id="meso:BSQ44_01550"/>
<keyword evidence="3" id="KW-0057">Aromatic amino acid biosynthesis</keyword>
<keyword evidence="7" id="KW-1185">Reference proteome</keyword>
<accession>A0A1L3SLH1</accession>
<dbReference type="OrthoDB" id="9792692at2"/>
<evidence type="ECO:0000313" key="7">
    <source>
        <dbReference type="Proteomes" id="UP000182840"/>
    </source>
</evidence>
<dbReference type="CDD" id="cd01065">
    <property type="entry name" value="NAD_bind_Shikimate_DH"/>
    <property type="match status" value="1"/>
</dbReference>
<dbReference type="STRING" id="1670800.BSQ44_01550"/>
<dbReference type="Pfam" id="PF08501">
    <property type="entry name" value="Shikimate_dh_N"/>
    <property type="match status" value="1"/>
</dbReference>
<comment type="pathway">
    <text evidence="1">Metabolic intermediate biosynthesis; chorismate biosynthesis; chorismate from D-erythrose 4-phosphate and phosphoenolpyruvate: step 4/7.</text>
</comment>
<dbReference type="RefSeq" id="WP_072601624.1">
    <property type="nucleotide sequence ID" value="NZ_CP018171.1"/>
</dbReference>
<gene>
    <name evidence="6" type="ORF">BSQ44_01550</name>
</gene>
<dbReference type="GO" id="GO:0009423">
    <property type="term" value="P:chorismate biosynthetic process"/>
    <property type="evidence" value="ECO:0007669"/>
    <property type="project" value="TreeGrafter"/>
</dbReference>
<dbReference type="PANTHER" id="PTHR21089">
    <property type="entry name" value="SHIKIMATE DEHYDROGENASE"/>
    <property type="match status" value="1"/>
</dbReference>
<dbReference type="GO" id="GO:0019632">
    <property type="term" value="P:shikimate metabolic process"/>
    <property type="evidence" value="ECO:0007669"/>
    <property type="project" value="TreeGrafter"/>
</dbReference>
<keyword evidence="2" id="KW-0560">Oxidoreductase</keyword>
<protein>
    <submittedName>
        <fullName evidence="6">Shikimate dehydrogenase</fullName>
    </submittedName>
</protein>
<dbReference type="Gene3D" id="3.40.50.720">
    <property type="entry name" value="NAD(P)-binding Rossmann-like Domain"/>
    <property type="match status" value="1"/>
</dbReference>
<dbReference type="GO" id="GO:0004764">
    <property type="term" value="F:shikimate 3-dehydrogenase (NADP+) activity"/>
    <property type="evidence" value="ECO:0007669"/>
    <property type="project" value="InterPro"/>
</dbReference>
<sequence length="282" mass="30473">MAVVKLGLIGDNITRSQSPRLHVLAGKLCGIEVSYERLIPALLGLDFDAVLDSCVREGYRGINITYPYKEVVVHRVAVPDPLTERMRACNTVVFGDQRPLGYNTDFSGFVSAYRAAFGDGSPGKVAVAGAGGVGKAIAFALTRLGATELRFFDQDRHKAEDLARVLSDPDLPMHVTTAPSIAVAADGADGLVNCTPLGMSGYPGTAIDLEHMRTAKWAFDAVYTPVETEFLKLASDTGLSVMSGWELFFHQGVHAFRLFTGEDVDVAELRRALETSDEKLYA</sequence>
<reference evidence="7" key="1">
    <citation type="submission" date="2016-11" db="EMBL/GenBank/DDBJ databases">
        <title>Mesorhizobium oceanicum sp. nov., isolated from deep seawater in South China Sea.</title>
        <authorList>
            <person name="Fu G.-Y."/>
        </authorList>
    </citation>
    <scope>NUCLEOTIDE SEQUENCE [LARGE SCALE GENOMIC DNA]</scope>
    <source>
        <strain evidence="7">B7</strain>
    </source>
</reference>
<evidence type="ECO:0000313" key="6">
    <source>
        <dbReference type="EMBL" id="APH70211.1"/>
    </source>
</evidence>
<proteinExistence type="predicted"/>
<dbReference type="Proteomes" id="UP000182840">
    <property type="component" value="Chromosome"/>
</dbReference>
<dbReference type="InterPro" id="IPR036291">
    <property type="entry name" value="NAD(P)-bd_dom_sf"/>
</dbReference>
<feature type="domain" description="Shikimate dehydrogenase substrate binding N-terminal" evidence="4">
    <location>
        <begin position="8"/>
        <end position="92"/>
    </location>
</feature>
<dbReference type="InterPro" id="IPR046346">
    <property type="entry name" value="Aminoacid_DH-like_N_sf"/>
</dbReference>
<dbReference type="GO" id="GO:0005829">
    <property type="term" value="C:cytosol"/>
    <property type="evidence" value="ECO:0007669"/>
    <property type="project" value="TreeGrafter"/>
</dbReference>
<dbReference type="Gene3D" id="3.40.50.10860">
    <property type="entry name" value="Leucine Dehydrogenase, chain A, domain 1"/>
    <property type="match status" value="1"/>
</dbReference>
<dbReference type="InterPro" id="IPR013708">
    <property type="entry name" value="Shikimate_DH-bd_N"/>
</dbReference>
<dbReference type="InterPro" id="IPR022893">
    <property type="entry name" value="Shikimate_DH_fam"/>
</dbReference>
<evidence type="ECO:0000256" key="1">
    <source>
        <dbReference type="ARBA" id="ARBA00004871"/>
    </source>
</evidence>
<dbReference type="SUPFAM" id="SSF53223">
    <property type="entry name" value="Aminoacid dehydrogenase-like, N-terminal domain"/>
    <property type="match status" value="1"/>
</dbReference>
<dbReference type="Pfam" id="PF18317">
    <property type="entry name" value="SDH_C"/>
    <property type="match status" value="1"/>
</dbReference>
<evidence type="ECO:0000256" key="3">
    <source>
        <dbReference type="ARBA" id="ARBA00023141"/>
    </source>
</evidence>
<evidence type="ECO:0000256" key="2">
    <source>
        <dbReference type="ARBA" id="ARBA00023002"/>
    </source>
</evidence>
<dbReference type="InterPro" id="IPR041121">
    <property type="entry name" value="SDH_C"/>
</dbReference>
<dbReference type="GO" id="GO:0009073">
    <property type="term" value="P:aromatic amino acid family biosynthetic process"/>
    <property type="evidence" value="ECO:0007669"/>
    <property type="project" value="UniProtKB-KW"/>
</dbReference>
<evidence type="ECO:0000259" key="5">
    <source>
        <dbReference type="Pfam" id="PF18317"/>
    </source>
</evidence>
<dbReference type="EMBL" id="CP018171">
    <property type="protein sequence ID" value="APH70211.1"/>
    <property type="molecule type" value="Genomic_DNA"/>
</dbReference>
<evidence type="ECO:0000259" key="4">
    <source>
        <dbReference type="Pfam" id="PF08501"/>
    </source>
</evidence>
<feature type="domain" description="SDH C-terminal" evidence="5">
    <location>
        <begin position="244"/>
        <end position="274"/>
    </location>
</feature>
<keyword evidence="3" id="KW-0028">Amino-acid biosynthesis</keyword>
<name>A0A1L3SLH1_9HYPH</name>
<dbReference type="AlphaFoldDB" id="A0A1L3SLH1"/>
<dbReference type="PANTHER" id="PTHR21089:SF1">
    <property type="entry name" value="BIFUNCTIONAL 3-DEHYDROQUINATE DEHYDRATASE_SHIKIMATE DEHYDROGENASE, CHLOROPLASTIC"/>
    <property type="match status" value="1"/>
</dbReference>
<dbReference type="GO" id="GO:0050661">
    <property type="term" value="F:NADP binding"/>
    <property type="evidence" value="ECO:0007669"/>
    <property type="project" value="TreeGrafter"/>
</dbReference>
<dbReference type="SUPFAM" id="SSF51735">
    <property type="entry name" value="NAD(P)-binding Rossmann-fold domains"/>
    <property type="match status" value="1"/>
</dbReference>
<organism evidence="6 7">
    <name type="scientific">Aquibium oceanicum</name>
    <dbReference type="NCBI Taxonomy" id="1670800"/>
    <lineage>
        <taxon>Bacteria</taxon>
        <taxon>Pseudomonadati</taxon>
        <taxon>Pseudomonadota</taxon>
        <taxon>Alphaproteobacteria</taxon>
        <taxon>Hyphomicrobiales</taxon>
        <taxon>Phyllobacteriaceae</taxon>
        <taxon>Aquibium</taxon>
    </lineage>
</organism>